<dbReference type="CDD" id="cd17504">
    <property type="entry name" value="MFS_MMR_MDR_like"/>
    <property type="match status" value="1"/>
</dbReference>
<accession>A0ABQ3X8U4</accession>
<comment type="subcellular location">
    <subcellularLocation>
        <location evidence="1">Cell membrane</location>
        <topology evidence="1">Multi-pass membrane protein</topology>
    </subcellularLocation>
</comment>
<dbReference type="SUPFAM" id="SSF103473">
    <property type="entry name" value="MFS general substrate transporter"/>
    <property type="match status" value="1"/>
</dbReference>
<feature type="transmembrane region" description="Helical" evidence="6">
    <location>
        <begin position="259"/>
        <end position="279"/>
    </location>
</feature>
<evidence type="ECO:0000256" key="6">
    <source>
        <dbReference type="SAM" id="Phobius"/>
    </source>
</evidence>
<feature type="transmembrane region" description="Helical" evidence="6">
    <location>
        <begin position="299"/>
        <end position="323"/>
    </location>
</feature>
<evidence type="ECO:0000313" key="9">
    <source>
        <dbReference type="Proteomes" id="UP000612282"/>
    </source>
</evidence>
<protein>
    <submittedName>
        <fullName evidence="8">MFS transporter</fullName>
    </submittedName>
</protein>
<comment type="caution">
    <text evidence="8">The sequence shown here is derived from an EMBL/GenBank/DDBJ whole genome shotgun (WGS) entry which is preliminary data.</text>
</comment>
<sequence length="480" mass="49589">MSSAKTSKERLILTVLAASGVIVAIMQTIVVPLLPSLPRLTGSTPTDVSWLLTITLLTGAVFTPLLGRAGDMYGKRRVLTGVLGLLVIGSVLLGASSHLAVMIVGRALQGAALAVVPLGMSILRDELPPERMLSSAAIMSSTLGIGAAFGIPVAAAVVEYVDWHTMFWVSAALSLFFLIVIRRVVPKSRVRAPGRFDVPGALGLSTILVCLLVAASKGAAWGWSSPRTWGLFLVAALLCPLWGWWESRTRQPLVDLRTSARPAVLFTNVAGMFVGFAFYANSLSTAQLVQEPTATGYGLGLSVIVSGLCLIPGGLAMAVLSPVSGWLSARRGPRFTLLLASAVMAAGYAVRIVTSVNLWTIVAGALVVGAGTALAYSALPSLIMQAVPVHETAAANGINTLTRSIGQAVCSAVVATVLANLTMAIPGGAAPSLHAYQVVFAVAGLVAVAAFVSALFIPRRPAPAQMTVVPPSATSSIPLT</sequence>
<dbReference type="PANTHER" id="PTHR42718">
    <property type="entry name" value="MAJOR FACILITATOR SUPERFAMILY MULTIDRUG TRANSPORTER MFSC"/>
    <property type="match status" value="1"/>
</dbReference>
<feature type="transmembrane region" description="Helical" evidence="6">
    <location>
        <begin position="202"/>
        <end position="223"/>
    </location>
</feature>
<evidence type="ECO:0000259" key="7">
    <source>
        <dbReference type="PROSITE" id="PS50850"/>
    </source>
</evidence>
<dbReference type="InterPro" id="IPR020846">
    <property type="entry name" value="MFS_dom"/>
</dbReference>
<dbReference type="InterPro" id="IPR011701">
    <property type="entry name" value="MFS"/>
</dbReference>
<feature type="transmembrane region" description="Helical" evidence="6">
    <location>
        <begin position="48"/>
        <end position="66"/>
    </location>
</feature>
<feature type="domain" description="Major facilitator superfamily (MFS) profile" evidence="7">
    <location>
        <begin position="12"/>
        <end position="461"/>
    </location>
</feature>
<evidence type="ECO:0000256" key="5">
    <source>
        <dbReference type="ARBA" id="ARBA00023136"/>
    </source>
</evidence>
<dbReference type="Gene3D" id="1.20.1720.10">
    <property type="entry name" value="Multidrug resistance protein D"/>
    <property type="match status" value="1"/>
</dbReference>
<feature type="transmembrane region" description="Helical" evidence="6">
    <location>
        <begin position="435"/>
        <end position="457"/>
    </location>
</feature>
<evidence type="ECO:0000256" key="1">
    <source>
        <dbReference type="ARBA" id="ARBA00004651"/>
    </source>
</evidence>
<feature type="transmembrane region" description="Helical" evidence="6">
    <location>
        <begin position="135"/>
        <end position="157"/>
    </location>
</feature>
<dbReference type="Proteomes" id="UP000612282">
    <property type="component" value="Unassembled WGS sequence"/>
</dbReference>
<keyword evidence="9" id="KW-1185">Reference proteome</keyword>
<evidence type="ECO:0000256" key="2">
    <source>
        <dbReference type="ARBA" id="ARBA00022448"/>
    </source>
</evidence>
<keyword evidence="4 6" id="KW-1133">Transmembrane helix</keyword>
<organism evidence="8 9">
    <name type="scientific">Actinoplanes couchii</name>
    <dbReference type="NCBI Taxonomy" id="403638"/>
    <lineage>
        <taxon>Bacteria</taxon>
        <taxon>Bacillati</taxon>
        <taxon>Actinomycetota</taxon>
        <taxon>Actinomycetes</taxon>
        <taxon>Micromonosporales</taxon>
        <taxon>Micromonosporaceae</taxon>
        <taxon>Actinoplanes</taxon>
    </lineage>
</organism>
<keyword evidence="3 6" id="KW-0812">Transmembrane</keyword>
<name>A0ABQ3X8U4_9ACTN</name>
<evidence type="ECO:0000256" key="3">
    <source>
        <dbReference type="ARBA" id="ARBA00022692"/>
    </source>
</evidence>
<dbReference type="InterPro" id="IPR036259">
    <property type="entry name" value="MFS_trans_sf"/>
</dbReference>
<feature type="transmembrane region" description="Helical" evidence="6">
    <location>
        <begin position="229"/>
        <end position="247"/>
    </location>
</feature>
<feature type="transmembrane region" description="Helical" evidence="6">
    <location>
        <begin position="103"/>
        <end position="123"/>
    </location>
</feature>
<dbReference type="EMBL" id="BOMG01000042">
    <property type="protein sequence ID" value="GID54874.1"/>
    <property type="molecule type" value="Genomic_DNA"/>
</dbReference>
<dbReference type="Gene3D" id="1.20.1250.20">
    <property type="entry name" value="MFS general substrate transporter like domains"/>
    <property type="match status" value="1"/>
</dbReference>
<feature type="transmembrane region" description="Helical" evidence="6">
    <location>
        <begin position="78"/>
        <end position="97"/>
    </location>
</feature>
<reference evidence="8 9" key="1">
    <citation type="submission" date="2021-01" db="EMBL/GenBank/DDBJ databases">
        <title>Whole genome shotgun sequence of Actinoplanes couchii NBRC 106145.</title>
        <authorList>
            <person name="Komaki H."/>
            <person name="Tamura T."/>
        </authorList>
    </citation>
    <scope>NUCLEOTIDE SEQUENCE [LARGE SCALE GENOMIC DNA]</scope>
    <source>
        <strain evidence="8 9">NBRC 106145</strain>
    </source>
</reference>
<dbReference type="PANTHER" id="PTHR42718:SF9">
    <property type="entry name" value="MAJOR FACILITATOR SUPERFAMILY MULTIDRUG TRANSPORTER MFSC"/>
    <property type="match status" value="1"/>
</dbReference>
<feature type="transmembrane region" description="Helical" evidence="6">
    <location>
        <begin position="12"/>
        <end position="36"/>
    </location>
</feature>
<feature type="transmembrane region" description="Helical" evidence="6">
    <location>
        <begin position="163"/>
        <end position="181"/>
    </location>
</feature>
<dbReference type="PROSITE" id="PS50850">
    <property type="entry name" value="MFS"/>
    <property type="match status" value="1"/>
</dbReference>
<keyword evidence="5 6" id="KW-0472">Membrane</keyword>
<feature type="transmembrane region" description="Helical" evidence="6">
    <location>
        <begin position="408"/>
        <end position="429"/>
    </location>
</feature>
<dbReference type="Pfam" id="PF07690">
    <property type="entry name" value="MFS_1"/>
    <property type="match status" value="1"/>
</dbReference>
<dbReference type="RefSeq" id="WP_203796059.1">
    <property type="nucleotide sequence ID" value="NZ_BAAAQE010000036.1"/>
</dbReference>
<feature type="transmembrane region" description="Helical" evidence="6">
    <location>
        <begin position="359"/>
        <end position="379"/>
    </location>
</feature>
<gene>
    <name evidence="8" type="ORF">Aco03nite_032780</name>
</gene>
<feature type="transmembrane region" description="Helical" evidence="6">
    <location>
        <begin position="335"/>
        <end position="353"/>
    </location>
</feature>
<keyword evidence="2" id="KW-0813">Transport</keyword>
<proteinExistence type="predicted"/>
<evidence type="ECO:0000313" key="8">
    <source>
        <dbReference type="EMBL" id="GID54874.1"/>
    </source>
</evidence>
<evidence type="ECO:0000256" key="4">
    <source>
        <dbReference type="ARBA" id="ARBA00022989"/>
    </source>
</evidence>